<evidence type="ECO:0000256" key="2">
    <source>
        <dbReference type="ARBA" id="ARBA00022448"/>
    </source>
</evidence>
<evidence type="ECO:0000256" key="4">
    <source>
        <dbReference type="RuleBase" id="RU003512"/>
    </source>
</evidence>
<dbReference type="RefSeq" id="WP_082743062.1">
    <property type="nucleotide sequence ID" value="NZ_CAMPNK010000029.1"/>
</dbReference>
<organism evidence="5 6">
    <name type="scientific">Anaerococcus tetradius</name>
    <dbReference type="NCBI Taxonomy" id="33036"/>
    <lineage>
        <taxon>Bacteria</taxon>
        <taxon>Bacillati</taxon>
        <taxon>Bacillota</taxon>
        <taxon>Tissierellia</taxon>
        <taxon>Tissierellales</taxon>
        <taxon>Peptoniphilaceae</taxon>
        <taxon>Anaerococcus</taxon>
    </lineage>
</organism>
<comment type="caution">
    <text evidence="5">The sequence shown here is derived from an EMBL/GenBank/DDBJ whole genome shotgun (WGS) entry which is preliminary data.</text>
</comment>
<keyword evidence="3" id="KW-0732">Signal</keyword>
<dbReference type="Proteomes" id="UP000070383">
    <property type="component" value="Unassembled WGS sequence"/>
</dbReference>
<keyword evidence="2 4" id="KW-0813">Transport</keyword>
<evidence type="ECO:0000256" key="1">
    <source>
        <dbReference type="ARBA" id="ARBA00011028"/>
    </source>
</evidence>
<dbReference type="PANTHER" id="PTHR42953:SF3">
    <property type="entry name" value="HIGH-AFFINITY ZINC UPTAKE SYSTEM PROTEIN ZNUA"/>
    <property type="match status" value="1"/>
</dbReference>
<accession>A0A133KIF0</accession>
<dbReference type="Pfam" id="PF01297">
    <property type="entry name" value="ZnuA"/>
    <property type="match status" value="1"/>
</dbReference>
<evidence type="ECO:0000313" key="6">
    <source>
        <dbReference type="Proteomes" id="UP000070383"/>
    </source>
</evidence>
<evidence type="ECO:0000313" key="5">
    <source>
        <dbReference type="EMBL" id="KWZ79234.1"/>
    </source>
</evidence>
<protein>
    <submittedName>
        <fullName evidence="5">ABC transporter, substrate-binding protein</fullName>
    </submittedName>
</protein>
<dbReference type="GO" id="GO:0007155">
    <property type="term" value="P:cell adhesion"/>
    <property type="evidence" value="ECO:0007669"/>
    <property type="project" value="InterPro"/>
</dbReference>
<dbReference type="GO" id="GO:0046872">
    <property type="term" value="F:metal ion binding"/>
    <property type="evidence" value="ECO:0007669"/>
    <property type="project" value="InterPro"/>
</dbReference>
<dbReference type="InterPro" id="IPR006128">
    <property type="entry name" value="Lipoprotein_PsaA-like"/>
</dbReference>
<proteinExistence type="inferred from homology"/>
<dbReference type="STRING" id="33036.HMPREF3200_00292"/>
<dbReference type="GO" id="GO:0030001">
    <property type="term" value="P:metal ion transport"/>
    <property type="evidence" value="ECO:0007669"/>
    <property type="project" value="InterPro"/>
</dbReference>
<dbReference type="AlphaFoldDB" id="A0A133KIF0"/>
<dbReference type="OrthoDB" id="9810636at2"/>
<sequence>MKLVSRILSLGLRAKSPYRFRLKNFLVVFPLLILFLASGCSKDSKKTKDSPLIYTSFYPICDLTKMVGGDTINVESFMPLDKDPHIWEPSPKDMKKLAKCDLLVVNGANMEPWLDTVKENLPNLDILKLSDSVDLITYKGAAAIGDFQYLARIDVEAGKNKIDFGHTHEDMMRVAFIKDEGLSQKDLVKKAKEVMSQKGELVHQKSTSKIEEGKVYGIEMGHESGEVFFDFPEAGKWIFISDRISEDLLPYNFADGKGNFLKDEGKEVSLMEGSSSGFDKITYDPHSWISIVNAKKYLNAIQEKLVEKYPDHERLYRKNKLKYVDKLTDIDAEYRDKFAKLDKNRKNFLTLHYAYAYLARDFNLNQYPLQGLTSLESPSLKTIKKAIDFSQYYHISTVFYEYGQNPKQAKALAEEIGAKISPLASMEFLSKEQKDKNQDYIDLMRMNLENLYNSMAQEEK</sequence>
<dbReference type="PRINTS" id="PR00690">
    <property type="entry name" value="ADHESNFAMILY"/>
</dbReference>
<dbReference type="InterPro" id="IPR050492">
    <property type="entry name" value="Bact_metal-bind_prot9"/>
</dbReference>
<dbReference type="Gene3D" id="3.40.50.1980">
    <property type="entry name" value="Nitrogenase molybdenum iron protein domain"/>
    <property type="match status" value="2"/>
</dbReference>
<gene>
    <name evidence="5" type="ORF">HMPREF3200_00292</name>
</gene>
<dbReference type="EMBL" id="LRPM01000005">
    <property type="protein sequence ID" value="KWZ79234.1"/>
    <property type="molecule type" value="Genomic_DNA"/>
</dbReference>
<dbReference type="PRINTS" id="PR00691">
    <property type="entry name" value="ADHESINB"/>
</dbReference>
<name>A0A133KIF0_9FIRM</name>
<reference evidence="6" key="1">
    <citation type="submission" date="2016-01" db="EMBL/GenBank/DDBJ databases">
        <authorList>
            <person name="Mitreva M."/>
            <person name="Pepin K.H."/>
            <person name="Mihindukulasuriya K.A."/>
            <person name="Fulton R."/>
            <person name="Fronick C."/>
            <person name="O'Laughlin M."/>
            <person name="Miner T."/>
            <person name="Herter B."/>
            <person name="Rosa B.A."/>
            <person name="Cordes M."/>
            <person name="Tomlinson C."/>
            <person name="Wollam A."/>
            <person name="Palsikar V.B."/>
            <person name="Mardis E.R."/>
            <person name="Wilson R.K."/>
        </authorList>
    </citation>
    <scope>NUCLEOTIDE SEQUENCE [LARGE SCALE GENOMIC DNA]</scope>
    <source>
        <strain evidence="6">MJR8151</strain>
    </source>
</reference>
<dbReference type="PATRIC" id="fig|33036.3.peg.295"/>
<dbReference type="SUPFAM" id="SSF53807">
    <property type="entry name" value="Helical backbone' metal receptor"/>
    <property type="match status" value="1"/>
</dbReference>
<keyword evidence="6" id="KW-1185">Reference proteome</keyword>
<dbReference type="InterPro" id="IPR006127">
    <property type="entry name" value="ZnuA-like"/>
</dbReference>
<evidence type="ECO:0000256" key="3">
    <source>
        <dbReference type="ARBA" id="ARBA00022729"/>
    </source>
</evidence>
<dbReference type="PANTHER" id="PTHR42953">
    <property type="entry name" value="HIGH-AFFINITY ZINC UPTAKE SYSTEM PROTEIN ZNUA-RELATED"/>
    <property type="match status" value="1"/>
</dbReference>
<dbReference type="InterPro" id="IPR006129">
    <property type="entry name" value="AdhesinB"/>
</dbReference>
<comment type="similarity">
    <text evidence="1 4">Belongs to the bacterial solute-binding protein 9 family.</text>
</comment>